<dbReference type="GO" id="GO:0004869">
    <property type="term" value="F:cysteine-type endopeptidase inhibitor activity"/>
    <property type="evidence" value="ECO:0007669"/>
    <property type="project" value="UniProtKB-KW"/>
</dbReference>
<dbReference type="InterPro" id="IPR000010">
    <property type="entry name" value="Cystatin_dom"/>
</dbReference>
<keyword evidence="2" id="KW-0646">Protease inhibitor</keyword>
<evidence type="ECO:0000313" key="6">
    <source>
        <dbReference type="EMBL" id="CAI8048196.1"/>
    </source>
</evidence>
<dbReference type="SMART" id="SM00043">
    <property type="entry name" value="CY"/>
    <property type="match status" value="2"/>
</dbReference>
<dbReference type="Proteomes" id="UP001174909">
    <property type="component" value="Unassembled WGS sequence"/>
</dbReference>
<sequence>METALLLCVFSALVVPQWAIPGGVEEIDDLRSKEVLSAAQAAVDCLNEPAVDCPNNDASNSVYKTLLVDVIDGTQQVVAGKKYVLSVLVGRSTDCRKDEDGEATADRCHIGGTSTWTATVISQPWLSPEYKVTGLERTEPGEEEEEEGEDIVGGTVPLHNSRDEYVVGAAEAAVTELNRKSNALFKTVLVDIVDVVLEDAVIVQVVNGMMYTLTLLVGRSDCRNDGKYSTLEECPVELGTVERWEAVVWQHFPSLHYQMVALKKVRE</sequence>
<evidence type="ECO:0000256" key="4">
    <source>
        <dbReference type="SAM" id="SignalP"/>
    </source>
</evidence>
<dbReference type="GO" id="GO:0031982">
    <property type="term" value="C:vesicle"/>
    <property type="evidence" value="ECO:0007669"/>
    <property type="project" value="TreeGrafter"/>
</dbReference>
<proteinExistence type="inferred from homology"/>
<name>A0AA35TII8_GEOBA</name>
<organism evidence="6 7">
    <name type="scientific">Geodia barretti</name>
    <name type="common">Barrett's horny sponge</name>
    <dbReference type="NCBI Taxonomy" id="519541"/>
    <lineage>
        <taxon>Eukaryota</taxon>
        <taxon>Metazoa</taxon>
        <taxon>Porifera</taxon>
        <taxon>Demospongiae</taxon>
        <taxon>Heteroscleromorpha</taxon>
        <taxon>Tetractinellida</taxon>
        <taxon>Astrophorina</taxon>
        <taxon>Geodiidae</taxon>
        <taxon>Geodia</taxon>
    </lineage>
</organism>
<keyword evidence="3" id="KW-0789">Thiol protease inhibitor</keyword>
<evidence type="ECO:0000259" key="5">
    <source>
        <dbReference type="SMART" id="SM00043"/>
    </source>
</evidence>
<reference evidence="6" key="1">
    <citation type="submission" date="2023-03" db="EMBL/GenBank/DDBJ databases">
        <authorList>
            <person name="Steffen K."/>
            <person name="Cardenas P."/>
        </authorList>
    </citation>
    <scope>NUCLEOTIDE SEQUENCE</scope>
</reference>
<dbReference type="GO" id="GO:0005737">
    <property type="term" value="C:cytoplasm"/>
    <property type="evidence" value="ECO:0007669"/>
    <property type="project" value="TreeGrafter"/>
</dbReference>
<accession>A0AA35TII8</accession>
<feature type="chain" id="PRO_5041289401" description="Cystatin domain-containing protein" evidence="4">
    <location>
        <begin position="20"/>
        <end position="267"/>
    </location>
</feature>
<dbReference type="PANTHER" id="PTHR46186:SF2">
    <property type="entry name" value="CYSTATIN"/>
    <property type="match status" value="1"/>
</dbReference>
<dbReference type="InterPro" id="IPR046350">
    <property type="entry name" value="Cystatin_sf"/>
</dbReference>
<feature type="signal peptide" evidence="4">
    <location>
        <begin position="1"/>
        <end position="19"/>
    </location>
</feature>
<dbReference type="PANTHER" id="PTHR46186">
    <property type="entry name" value="CYSTATIN"/>
    <property type="match status" value="1"/>
</dbReference>
<feature type="domain" description="Cystatin" evidence="5">
    <location>
        <begin position="19"/>
        <end position="138"/>
    </location>
</feature>
<dbReference type="SUPFAM" id="SSF54403">
    <property type="entry name" value="Cystatin/monellin"/>
    <property type="match status" value="2"/>
</dbReference>
<evidence type="ECO:0000256" key="1">
    <source>
        <dbReference type="ARBA" id="ARBA00009403"/>
    </source>
</evidence>
<feature type="domain" description="Cystatin" evidence="5">
    <location>
        <begin position="150"/>
        <end position="260"/>
    </location>
</feature>
<dbReference type="EMBL" id="CASHTH010003713">
    <property type="protein sequence ID" value="CAI8048196.1"/>
    <property type="molecule type" value="Genomic_DNA"/>
</dbReference>
<keyword evidence="4" id="KW-0732">Signal</keyword>
<dbReference type="Pfam" id="PF00031">
    <property type="entry name" value="Cystatin"/>
    <property type="match status" value="2"/>
</dbReference>
<evidence type="ECO:0000256" key="3">
    <source>
        <dbReference type="ARBA" id="ARBA00022704"/>
    </source>
</evidence>
<evidence type="ECO:0000313" key="7">
    <source>
        <dbReference type="Proteomes" id="UP001174909"/>
    </source>
</evidence>
<dbReference type="Gene3D" id="3.10.450.10">
    <property type="match status" value="2"/>
</dbReference>
<dbReference type="GO" id="GO:0005615">
    <property type="term" value="C:extracellular space"/>
    <property type="evidence" value="ECO:0007669"/>
    <property type="project" value="TreeGrafter"/>
</dbReference>
<dbReference type="AlphaFoldDB" id="A0AA35TII8"/>
<comment type="caution">
    <text evidence="6">The sequence shown here is derived from an EMBL/GenBank/DDBJ whole genome shotgun (WGS) entry which is preliminary data.</text>
</comment>
<gene>
    <name evidence="6" type="ORF">GBAR_LOCUS26609</name>
</gene>
<protein>
    <recommendedName>
        <fullName evidence="5">Cystatin domain-containing protein</fullName>
    </recommendedName>
</protein>
<comment type="similarity">
    <text evidence="1">Belongs to the cystatin family.</text>
</comment>
<dbReference type="CDD" id="cd00042">
    <property type="entry name" value="CY"/>
    <property type="match status" value="2"/>
</dbReference>
<keyword evidence="7" id="KW-1185">Reference proteome</keyword>
<evidence type="ECO:0000256" key="2">
    <source>
        <dbReference type="ARBA" id="ARBA00022690"/>
    </source>
</evidence>